<evidence type="ECO:0000256" key="5">
    <source>
        <dbReference type="ARBA" id="ARBA00022989"/>
    </source>
</evidence>
<dbReference type="GO" id="GO:0016020">
    <property type="term" value="C:membrane"/>
    <property type="evidence" value="ECO:0007669"/>
    <property type="project" value="InterPro"/>
</dbReference>
<dbReference type="PANTHER" id="PTHR10981">
    <property type="entry name" value="BATTENIN"/>
    <property type="match status" value="1"/>
</dbReference>
<comment type="caution">
    <text evidence="8">The sequence shown here is derived from an EMBL/GenBank/DDBJ whole genome shotgun (WGS) entry which is preliminary data.</text>
</comment>
<evidence type="ECO:0000256" key="3">
    <source>
        <dbReference type="ARBA" id="ARBA00022448"/>
    </source>
</evidence>
<comment type="similarity">
    <text evidence="2">Belongs to the battenin family.</text>
</comment>
<dbReference type="Proteomes" id="UP001163046">
    <property type="component" value="Unassembled WGS sequence"/>
</dbReference>
<protein>
    <submittedName>
        <fullName evidence="8">Uncharacterized protein</fullName>
    </submittedName>
</protein>
<gene>
    <name evidence="8" type="ORF">OS493_018052</name>
</gene>
<proteinExistence type="inferred from homology"/>
<evidence type="ECO:0000313" key="8">
    <source>
        <dbReference type="EMBL" id="KAJ7372774.1"/>
    </source>
</evidence>
<accession>A0A9W9Z3W2</accession>
<evidence type="ECO:0000256" key="2">
    <source>
        <dbReference type="ARBA" id="ARBA00007467"/>
    </source>
</evidence>
<organism evidence="8 9">
    <name type="scientific">Desmophyllum pertusum</name>
    <dbReference type="NCBI Taxonomy" id="174260"/>
    <lineage>
        <taxon>Eukaryota</taxon>
        <taxon>Metazoa</taxon>
        <taxon>Cnidaria</taxon>
        <taxon>Anthozoa</taxon>
        <taxon>Hexacorallia</taxon>
        <taxon>Scleractinia</taxon>
        <taxon>Caryophylliina</taxon>
        <taxon>Caryophylliidae</taxon>
        <taxon>Desmophyllum</taxon>
    </lineage>
</organism>
<feature type="transmembrane region" description="Helical" evidence="7">
    <location>
        <begin position="61"/>
        <end position="80"/>
    </location>
</feature>
<feature type="transmembrane region" description="Helical" evidence="7">
    <location>
        <begin position="123"/>
        <end position="146"/>
    </location>
</feature>
<keyword evidence="5 7" id="KW-1133">Transmembrane helix</keyword>
<dbReference type="OrthoDB" id="5965864at2759"/>
<feature type="transmembrane region" description="Helical" evidence="7">
    <location>
        <begin position="86"/>
        <end position="111"/>
    </location>
</feature>
<keyword evidence="3" id="KW-0813">Transport</keyword>
<dbReference type="InterPro" id="IPR036259">
    <property type="entry name" value="MFS_trans_sf"/>
</dbReference>
<keyword evidence="9" id="KW-1185">Reference proteome</keyword>
<dbReference type="InterPro" id="IPR003492">
    <property type="entry name" value="Battenin_disease_Cln3"/>
</dbReference>
<evidence type="ECO:0000313" key="9">
    <source>
        <dbReference type="Proteomes" id="UP001163046"/>
    </source>
</evidence>
<comment type="subcellular location">
    <subcellularLocation>
        <location evidence="1">Endomembrane system</location>
        <topology evidence="1">Multi-pass membrane protein</topology>
    </subcellularLocation>
</comment>
<evidence type="ECO:0000256" key="6">
    <source>
        <dbReference type="ARBA" id="ARBA00023136"/>
    </source>
</evidence>
<reference evidence="8" key="1">
    <citation type="submission" date="2023-01" db="EMBL/GenBank/DDBJ databases">
        <title>Genome assembly of the deep-sea coral Lophelia pertusa.</title>
        <authorList>
            <person name="Herrera S."/>
            <person name="Cordes E."/>
        </authorList>
    </citation>
    <scope>NUCLEOTIDE SEQUENCE</scope>
    <source>
        <strain evidence="8">USNM1676648</strain>
        <tissue evidence="8">Polyp</tissue>
    </source>
</reference>
<keyword evidence="4 7" id="KW-0812">Transmembrane</keyword>
<dbReference type="EMBL" id="MU826835">
    <property type="protein sequence ID" value="KAJ7372774.1"/>
    <property type="molecule type" value="Genomic_DNA"/>
</dbReference>
<dbReference type="SUPFAM" id="SSF103473">
    <property type="entry name" value="MFS general substrate transporter"/>
    <property type="match status" value="1"/>
</dbReference>
<dbReference type="GO" id="GO:0051453">
    <property type="term" value="P:regulation of intracellular pH"/>
    <property type="evidence" value="ECO:0007669"/>
    <property type="project" value="TreeGrafter"/>
</dbReference>
<name>A0A9W9Z3W2_9CNID</name>
<evidence type="ECO:0000256" key="1">
    <source>
        <dbReference type="ARBA" id="ARBA00004127"/>
    </source>
</evidence>
<keyword evidence="6 7" id="KW-0472">Membrane</keyword>
<sequence>MDLCFSKNHCRHSYTVSVFNRHRLPCIGQVLLWINNHQTSLSLASVTCSSMGSRMQIKKTWILALASIAMMIFLVFASWYRFISEVAIILVLCFFIGVLTTMQYSNAPLIVAEIFPDVTKKEFALGLLTLGPSAGLLSALLMGLYVEPYLKRHCLDELGLGEVCFTRFSNDTGWVENLHCN</sequence>
<dbReference type="AlphaFoldDB" id="A0A9W9Z3W2"/>
<evidence type="ECO:0000256" key="7">
    <source>
        <dbReference type="SAM" id="Phobius"/>
    </source>
</evidence>
<dbReference type="GO" id="GO:0005773">
    <property type="term" value="C:vacuole"/>
    <property type="evidence" value="ECO:0007669"/>
    <property type="project" value="TreeGrafter"/>
</dbReference>
<dbReference type="PANTHER" id="PTHR10981:SF0">
    <property type="entry name" value="BATTENIN"/>
    <property type="match status" value="1"/>
</dbReference>
<dbReference type="Gene3D" id="1.20.1250.20">
    <property type="entry name" value="MFS general substrate transporter like domains"/>
    <property type="match status" value="1"/>
</dbReference>
<dbReference type="Pfam" id="PF02487">
    <property type="entry name" value="CLN3"/>
    <property type="match status" value="1"/>
</dbReference>
<dbReference type="GO" id="GO:0012505">
    <property type="term" value="C:endomembrane system"/>
    <property type="evidence" value="ECO:0007669"/>
    <property type="project" value="UniProtKB-SubCell"/>
</dbReference>
<evidence type="ECO:0000256" key="4">
    <source>
        <dbReference type="ARBA" id="ARBA00022692"/>
    </source>
</evidence>